<dbReference type="InterPro" id="IPR036950">
    <property type="entry name" value="PBP_transglycosylase"/>
</dbReference>
<dbReference type="SUPFAM" id="SSF56601">
    <property type="entry name" value="beta-lactamase/transpeptidase-like"/>
    <property type="match status" value="1"/>
</dbReference>
<dbReference type="GO" id="GO:0009002">
    <property type="term" value="F:serine-type D-Ala-D-Ala carboxypeptidase activity"/>
    <property type="evidence" value="ECO:0007669"/>
    <property type="project" value="UniProtKB-EC"/>
</dbReference>
<evidence type="ECO:0000256" key="10">
    <source>
        <dbReference type="SAM" id="Phobius"/>
    </source>
</evidence>
<keyword evidence="10" id="KW-0472">Membrane</keyword>
<evidence type="ECO:0000256" key="1">
    <source>
        <dbReference type="ARBA" id="ARBA00022645"/>
    </source>
</evidence>
<dbReference type="CDD" id="cd00063">
    <property type="entry name" value="FN3"/>
    <property type="match status" value="1"/>
</dbReference>
<dbReference type="InterPro" id="IPR001460">
    <property type="entry name" value="PCN-bd_Tpept"/>
</dbReference>
<dbReference type="GO" id="GO:0006508">
    <property type="term" value="P:proteolysis"/>
    <property type="evidence" value="ECO:0007669"/>
    <property type="project" value="UniProtKB-KW"/>
</dbReference>
<comment type="catalytic activity">
    <reaction evidence="7">
        <text>Preferential cleavage: (Ac)2-L-Lys-D-Ala-|-D-Ala. Also transpeptidation of peptidyl-alanyl moieties that are N-acyl substituents of D-alanine.</text>
        <dbReference type="EC" id="3.4.16.4"/>
    </reaction>
</comment>
<evidence type="ECO:0000259" key="11">
    <source>
        <dbReference type="PROSITE" id="PS50853"/>
    </source>
</evidence>
<dbReference type="PROSITE" id="PS50853">
    <property type="entry name" value="FN3"/>
    <property type="match status" value="1"/>
</dbReference>
<evidence type="ECO:0000256" key="6">
    <source>
        <dbReference type="ARBA" id="ARBA00023268"/>
    </source>
</evidence>
<dbReference type="PANTHER" id="PTHR32282">
    <property type="entry name" value="BINDING PROTEIN TRANSPEPTIDASE, PUTATIVE-RELATED"/>
    <property type="match status" value="1"/>
</dbReference>
<evidence type="ECO:0000256" key="4">
    <source>
        <dbReference type="ARBA" id="ARBA00022679"/>
    </source>
</evidence>
<dbReference type="SUPFAM" id="SSF49265">
    <property type="entry name" value="Fibronectin type III"/>
    <property type="match status" value="1"/>
</dbReference>
<dbReference type="InterPro" id="IPR013783">
    <property type="entry name" value="Ig-like_fold"/>
</dbReference>
<evidence type="ECO:0000256" key="7">
    <source>
        <dbReference type="ARBA" id="ARBA00034000"/>
    </source>
</evidence>
<name>A0A916QB96_9BACL</name>
<dbReference type="Gene3D" id="1.10.3810.10">
    <property type="entry name" value="Biosynthetic peptidoglycan transglycosylase-like"/>
    <property type="match status" value="1"/>
</dbReference>
<keyword evidence="5" id="KW-0378">Hydrolase</keyword>
<dbReference type="PANTHER" id="PTHR32282:SF33">
    <property type="entry name" value="PEPTIDOGLYCAN GLYCOSYLTRANSFERASE"/>
    <property type="match status" value="1"/>
</dbReference>
<dbReference type="Pfam" id="PF00905">
    <property type="entry name" value="Transpeptidase"/>
    <property type="match status" value="1"/>
</dbReference>
<dbReference type="InterPro" id="IPR003961">
    <property type="entry name" value="FN3_dom"/>
</dbReference>
<dbReference type="Pfam" id="PF00912">
    <property type="entry name" value="Transgly"/>
    <property type="match status" value="1"/>
</dbReference>
<evidence type="ECO:0000256" key="9">
    <source>
        <dbReference type="SAM" id="MobiDB-lite"/>
    </source>
</evidence>
<protein>
    <recommendedName>
        <fullName evidence="11">Fibronectin type-III domain-containing protein</fullName>
    </recommendedName>
</protein>
<dbReference type="InterPro" id="IPR012338">
    <property type="entry name" value="Beta-lactam/transpept-like"/>
</dbReference>
<dbReference type="GO" id="GO:0008658">
    <property type="term" value="F:penicillin binding"/>
    <property type="evidence" value="ECO:0007669"/>
    <property type="project" value="InterPro"/>
</dbReference>
<keyword evidence="2" id="KW-0645">Protease</keyword>
<organism evidence="12 13">
    <name type="scientific">Insulibacter thermoxylanivorax</name>
    <dbReference type="NCBI Taxonomy" id="2749268"/>
    <lineage>
        <taxon>Bacteria</taxon>
        <taxon>Bacillati</taxon>
        <taxon>Bacillota</taxon>
        <taxon>Bacilli</taxon>
        <taxon>Bacillales</taxon>
        <taxon>Paenibacillaceae</taxon>
        <taxon>Insulibacter</taxon>
    </lineage>
</organism>
<dbReference type="SUPFAM" id="SSF53955">
    <property type="entry name" value="Lysozyme-like"/>
    <property type="match status" value="1"/>
</dbReference>
<evidence type="ECO:0000256" key="5">
    <source>
        <dbReference type="ARBA" id="ARBA00022801"/>
    </source>
</evidence>
<dbReference type="Gene3D" id="2.60.40.10">
    <property type="entry name" value="Immunoglobulins"/>
    <property type="match status" value="2"/>
</dbReference>
<accession>A0A916QB96</accession>
<keyword evidence="10" id="KW-0812">Transmembrane</keyword>
<keyword evidence="6" id="KW-0511">Multifunctional enzyme</keyword>
<reference evidence="12" key="2">
    <citation type="journal article" date="2021" name="Data Brief">
        <title>Draft genome sequence data of the facultative, thermophilic, xylanolytic bacterium Paenibacillus sp. strain DA-C8.</title>
        <authorList>
            <person name="Chhe C."/>
            <person name="Uke A."/>
            <person name="Baramee S."/>
            <person name="Ungkulpasvich U."/>
            <person name="Tachaapaikoon C."/>
            <person name="Pason P."/>
            <person name="Waeonukul R."/>
            <person name="Ratanakhanokchai K."/>
            <person name="Kosugi A."/>
        </authorList>
    </citation>
    <scope>NUCLEOTIDE SEQUENCE</scope>
    <source>
        <strain evidence="12">DA-C8</strain>
    </source>
</reference>
<evidence type="ECO:0000256" key="2">
    <source>
        <dbReference type="ARBA" id="ARBA00022670"/>
    </source>
</evidence>
<dbReference type="EMBL" id="BMAQ01000005">
    <property type="protein sequence ID" value="GFR37571.1"/>
    <property type="molecule type" value="Genomic_DNA"/>
</dbReference>
<reference evidence="12" key="1">
    <citation type="submission" date="2020-08" db="EMBL/GenBank/DDBJ databases">
        <authorList>
            <person name="Uke A."/>
            <person name="Chhe C."/>
            <person name="Baramee S."/>
            <person name="Kosugi A."/>
        </authorList>
    </citation>
    <scope>NUCLEOTIDE SEQUENCE</scope>
    <source>
        <strain evidence="12">DA-C8</strain>
    </source>
</reference>
<sequence length="1078" mass="119240">MTTQHTNQRDATKKPSSKKKSDKAINGTKQALLIILHSLKWLLLVACLGGVTVFGVLYGYVSALVKDDPLRSREEIITALYQNSETGYIYFRDDGTGEPELMGQLRSEVDRQPITSIDKEVPQIVVDAFLAVEDNDFMEHKGIDIGATLRAVRQQFLNESRQTGGSTITQQLARNLFLSLEQTHSRKFKEILLAMRMERYLSKEQILIGYLNKIPFGASSTGYQVYGIKAAARGIFNLELDELNIAQAAYLAGLPQAPHTYSAFTGTGAFKEEGFNRAMQRQRVVLYRMLQEGKITEEEYEEALAFDIRSSLAPPSQKAYNKYPFLMLEVEQRATKILALQNNPGLTMDDLSDPQYEDLLNDTHKELLNGGYQIYTTVDKNIYEALQELASNPENFSPDDEENGVEQVGAIMIDNETGAILAMIEGRDYNIEQLNHATQMKRQPGSAMKPIAAYLPAIEDGKIQPATVIDDSPIILPDGGKGFHIPNNVLLRFDGLMTARHALNHSYNVPAIKIYNNIVGIENGLNFAKKLGITTIDESDYYAATGVIGGMKYGVTVEELTNAYAAIASYGEFKDAYLIEKITTMDGEVVYEHKVTPERVFSEQSGYLMTDMLRTVIQNGSATSLKSDFKHWDKTTIAGKTGTTQNYHDVWFVGYSPDVTVGVWIGYDQQAPLSREGRRRAREIWAKIMNTSIETRPELFPTKDFPRPDGIVEMTVSSVSGDLPSELVRKHNMLYRDIFNKKYIPVKEDSALVEMEIVRYGGLNYLPHPETPRDFVQKRLLVRRNPSIAELIREIQEMFEKYPNSRPNRSLSFYIPRDAHLDAPTLVDPREDDGLIPAAPGQPAISRNAETGEVTITFQATQAPDLIGYRLYKSVNGMPYQVAQILYAGDETVFKDTVPSYERATYYITAVDVVGKESPPTQVLLSHSDAFDPGIPLPPFNGIGGEGENGDADGSSPGPGGDPGGSSDPLNGSVPQPGSGDGQDEGPAAAPSAPKNVTATAGSGGTSVSLSWDPNPEQEKVTSYEIYYSVTEDGPYAKIGSTTETYYEYISFPISGWYRVAAVNAHGTSSYSAQVHVE</sequence>
<feature type="region of interest" description="Disordered" evidence="9">
    <location>
        <begin position="1"/>
        <end position="23"/>
    </location>
</feature>
<gene>
    <name evidence="12" type="ORF">PRECH8_08670</name>
</gene>
<proteinExistence type="predicted"/>
<evidence type="ECO:0000313" key="13">
    <source>
        <dbReference type="Proteomes" id="UP000654993"/>
    </source>
</evidence>
<keyword evidence="1" id="KW-0121">Carboxypeptidase</keyword>
<dbReference type="InterPro" id="IPR036116">
    <property type="entry name" value="FN3_sf"/>
</dbReference>
<keyword evidence="10" id="KW-1133">Transmembrane helix</keyword>
<evidence type="ECO:0000313" key="12">
    <source>
        <dbReference type="EMBL" id="GFR37571.1"/>
    </source>
</evidence>
<dbReference type="InterPro" id="IPR023346">
    <property type="entry name" value="Lysozyme-like_dom_sf"/>
</dbReference>
<dbReference type="InterPro" id="IPR050396">
    <property type="entry name" value="Glycosyltr_51/Transpeptidase"/>
</dbReference>
<dbReference type="GO" id="GO:0008955">
    <property type="term" value="F:peptidoglycan glycosyltransferase activity"/>
    <property type="evidence" value="ECO:0007669"/>
    <property type="project" value="UniProtKB-EC"/>
</dbReference>
<comment type="catalytic activity">
    <reaction evidence="8">
        <text>[GlcNAc-(1-&gt;4)-Mur2Ac(oyl-L-Ala-gamma-D-Glu-L-Lys-D-Ala-D-Ala)](n)-di-trans,octa-cis-undecaprenyl diphosphate + beta-D-GlcNAc-(1-&gt;4)-Mur2Ac(oyl-L-Ala-gamma-D-Glu-L-Lys-D-Ala-D-Ala)-di-trans,octa-cis-undecaprenyl diphosphate = [GlcNAc-(1-&gt;4)-Mur2Ac(oyl-L-Ala-gamma-D-Glu-L-Lys-D-Ala-D-Ala)](n+1)-di-trans,octa-cis-undecaprenyl diphosphate + di-trans,octa-cis-undecaprenyl diphosphate + H(+)</text>
        <dbReference type="Rhea" id="RHEA:23708"/>
        <dbReference type="Rhea" id="RHEA-COMP:9602"/>
        <dbReference type="Rhea" id="RHEA-COMP:9603"/>
        <dbReference type="ChEBI" id="CHEBI:15378"/>
        <dbReference type="ChEBI" id="CHEBI:58405"/>
        <dbReference type="ChEBI" id="CHEBI:60033"/>
        <dbReference type="ChEBI" id="CHEBI:78435"/>
        <dbReference type="EC" id="2.4.99.28"/>
    </reaction>
</comment>
<feature type="transmembrane region" description="Helical" evidence="10">
    <location>
        <begin position="41"/>
        <end position="61"/>
    </location>
</feature>
<dbReference type="Gene3D" id="3.40.710.10">
    <property type="entry name" value="DD-peptidase/beta-lactamase superfamily"/>
    <property type="match status" value="1"/>
</dbReference>
<dbReference type="AlphaFoldDB" id="A0A916QB96"/>
<keyword evidence="3" id="KW-0328">Glycosyltransferase</keyword>
<feature type="compositionally biased region" description="Polar residues" evidence="9">
    <location>
        <begin position="995"/>
        <end position="1012"/>
    </location>
</feature>
<dbReference type="Proteomes" id="UP000654993">
    <property type="component" value="Unassembled WGS sequence"/>
</dbReference>
<feature type="region of interest" description="Disordered" evidence="9">
    <location>
        <begin position="924"/>
        <end position="1016"/>
    </location>
</feature>
<dbReference type="RefSeq" id="WP_200965837.1">
    <property type="nucleotide sequence ID" value="NZ_BMAQ01000005.1"/>
</dbReference>
<feature type="domain" description="Fibronectin type-III" evidence="11">
    <location>
        <begin position="993"/>
        <end position="1078"/>
    </location>
</feature>
<evidence type="ECO:0000256" key="3">
    <source>
        <dbReference type="ARBA" id="ARBA00022676"/>
    </source>
</evidence>
<comment type="caution">
    <text evidence="12">The sequence shown here is derived from an EMBL/GenBank/DDBJ whole genome shotgun (WGS) entry which is preliminary data.</text>
</comment>
<keyword evidence="4" id="KW-0808">Transferase</keyword>
<keyword evidence="13" id="KW-1185">Reference proteome</keyword>
<evidence type="ECO:0000256" key="8">
    <source>
        <dbReference type="ARBA" id="ARBA00049902"/>
    </source>
</evidence>
<dbReference type="InterPro" id="IPR001264">
    <property type="entry name" value="Glyco_trans_51"/>
</dbReference>